<name>A0A9J6R9Z5_9BACI</name>
<dbReference type="InterPro" id="IPR007813">
    <property type="entry name" value="PilN"/>
</dbReference>
<proteinExistence type="predicted"/>
<dbReference type="PANTHER" id="PTHR40278:SF1">
    <property type="entry name" value="DNA UTILIZATION PROTEIN HOFN"/>
    <property type="match status" value="1"/>
</dbReference>
<feature type="region of interest" description="Disordered" evidence="1">
    <location>
        <begin position="171"/>
        <end position="190"/>
    </location>
</feature>
<comment type="caution">
    <text evidence="3">The sequence shown here is derived from an EMBL/GenBank/DDBJ whole genome shotgun (WGS) entry which is preliminary data.</text>
</comment>
<protein>
    <submittedName>
        <fullName evidence="3">PilN domain-containing protein</fullName>
    </submittedName>
</protein>
<dbReference type="InterPro" id="IPR052534">
    <property type="entry name" value="Extracell_DNA_Util/SecSys_Comp"/>
</dbReference>
<feature type="compositionally biased region" description="Acidic residues" evidence="1">
    <location>
        <begin position="177"/>
        <end position="190"/>
    </location>
</feature>
<dbReference type="Pfam" id="PF05137">
    <property type="entry name" value="PilN"/>
    <property type="match status" value="1"/>
</dbReference>
<evidence type="ECO:0000313" key="4">
    <source>
        <dbReference type="Proteomes" id="UP001084197"/>
    </source>
</evidence>
<evidence type="ECO:0000313" key="3">
    <source>
        <dbReference type="EMBL" id="MCZ0702405.1"/>
    </source>
</evidence>
<reference evidence="3" key="1">
    <citation type="submission" date="2022-11" db="EMBL/GenBank/DDBJ databases">
        <title>WGS of Natronobacillus azotifigens 24KS-1, an anaerobic diazotrophic haloalkaliphile from soda-rich habitats.</title>
        <authorList>
            <person name="Sorokin D.Y."/>
            <person name="Merkel A.Y."/>
        </authorList>
    </citation>
    <scope>NUCLEOTIDE SEQUENCE</scope>
    <source>
        <strain evidence="3">24KS-1</strain>
    </source>
</reference>
<sequence>MLVEINLLPEKPKKNYLILSIAGTSIVVGLLLFLSGVIYYNSLNREIERVEKSIETVVEMQTLAMQEQSTDRTDQLLGETVTWLEAQQLSSTKVLDSLVHQLPSDGSFVNYYYSDDAEVELTARFSEERDVSSYLHNLDQSPMVTNIVVNTIQQGDNEYVASFSIRLNISQDKQTEDNDSEELEGESDES</sequence>
<keyword evidence="2" id="KW-0472">Membrane</keyword>
<keyword evidence="2" id="KW-0812">Transmembrane</keyword>
<feature type="transmembrane region" description="Helical" evidence="2">
    <location>
        <begin position="16"/>
        <end position="40"/>
    </location>
</feature>
<organism evidence="3 4">
    <name type="scientific">Natronobacillus azotifigens</name>
    <dbReference type="NCBI Taxonomy" id="472978"/>
    <lineage>
        <taxon>Bacteria</taxon>
        <taxon>Bacillati</taxon>
        <taxon>Bacillota</taxon>
        <taxon>Bacilli</taxon>
        <taxon>Bacillales</taxon>
        <taxon>Bacillaceae</taxon>
        <taxon>Natronobacillus</taxon>
    </lineage>
</organism>
<gene>
    <name evidence="3" type="ORF">OWO01_04160</name>
</gene>
<evidence type="ECO:0000256" key="1">
    <source>
        <dbReference type="SAM" id="MobiDB-lite"/>
    </source>
</evidence>
<dbReference type="EMBL" id="JAPRAT010000005">
    <property type="protein sequence ID" value="MCZ0702405.1"/>
    <property type="molecule type" value="Genomic_DNA"/>
</dbReference>
<dbReference type="Proteomes" id="UP001084197">
    <property type="component" value="Unassembled WGS sequence"/>
</dbReference>
<dbReference type="RefSeq" id="WP_268779173.1">
    <property type="nucleotide sequence ID" value="NZ_JAPRAT010000005.1"/>
</dbReference>
<keyword evidence="2" id="KW-1133">Transmembrane helix</keyword>
<keyword evidence="4" id="KW-1185">Reference proteome</keyword>
<evidence type="ECO:0000256" key="2">
    <source>
        <dbReference type="SAM" id="Phobius"/>
    </source>
</evidence>
<accession>A0A9J6R9Z5</accession>
<dbReference type="PANTHER" id="PTHR40278">
    <property type="entry name" value="DNA UTILIZATION PROTEIN HOFN"/>
    <property type="match status" value="1"/>
</dbReference>
<dbReference type="AlphaFoldDB" id="A0A9J6R9Z5"/>